<dbReference type="SUPFAM" id="SSF56784">
    <property type="entry name" value="HAD-like"/>
    <property type="match status" value="1"/>
</dbReference>
<feature type="domain" description="Cation-transporting P-type ATPase N-terminal" evidence="18">
    <location>
        <begin position="1"/>
        <end position="75"/>
    </location>
</feature>
<comment type="caution">
    <text evidence="19">The sequence shown here is derived from an EMBL/GenBank/DDBJ whole genome shotgun (WGS) entry which is preliminary data.</text>
</comment>
<dbReference type="GO" id="GO:0140352">
    <property type="term" value="P:export from cell"/>
    <property type="evidence" value="ECO:0007669"/>
    <property type="project" value="UniProtKB-ARBA"/>
</dbReference>
<dbReference type="Gene3D" id="2.70.150.10">
    <property type="entry name" value="Calcium-transporting ATPase, cytoplasmic transduction domain A"/>
    <property type="match status" value="1"/>
</dbReference>
<dbReference type="GO" id="GO:0046872">
    <property type="term" value="F:metal ion binding"/>
    <property type="evidence" value="ECO:0007669"/>
    <property type="project" value="UniProtKB-KW"/>
</dbReference>
<evidence type="ECO:0000256" key="3">
    <source>
        <dbReference type="ARBA" id="ARBA00012790"/>
    </source>
</evidence>
<feature type="transmembrane region" description="Helical" evidence="17">
    <location>
        <begin position="670"/>
        <end position="692"/>
    </location>
</feature>
<dbReference type="InterPro" id="IPR018303">
    <property type="entry name" value="ATPase_P-typ_P_site"/>
</dbReference>
<evidence type="ECO:0000256" key="12">
    <source>
        <dbReference type="ARBA" id="ARBA00022967"/>
    </source>
</evidence>
<dbReference type="GO" id="GO:0016887">
    <property type="term" value="F:ATP hydrolysis activity"/>
    <property type="evidence" value="ECO:0007669"/>
    <property type="project" value="InterPro"/>
</dbReference>
<dbReference type="GO" id="GO:0005388">
    <property type="term" value="F:P-type calcium transporter activity"/>
    <property type="evidence" value="ECO:0007669"/>
    <property type="project" value="UniProtKB-EC"/>
</dbReference>
<dbReference type="GO" id="GO:0005524">
    <property type="term" value="F:ATP binding"/>
    <property type="evidence" value="ECO:0007669"/>
    <property type="project" value="UniProtKB-KW"/>
</dbReference>
<dbReference type="PRINTS" id="PR00119">
    <property type="entry name" value="CATATPASE"/>
</dbReference>
<keyword evidence="12" id="KW-1278">Translocase</keyword>
<dbReference type="Pfam" id="PF00689">
    <property type="entry name" value="Cation_ATPase_C"/>
    <property type="match status" value="1"/>
</dbReference>
<comment type="similarity">
    <text evidence="2">Belongs to the cation transport ATPase (P-type) (TC 3.A.3) family. Type IIA subfamily.</text>
</comment>
<dbReference type="Pfam" id="PF00690">
    <property type="entry name" value="Cation_ATPase_N"/>
    <property type="match status" value="1"/>
</dbReference>
<evidence type="ECO:0000256" key="4">
    <source>
        <dbReference type="ARBA" id="ARBA00022448"/>
    </source>
</evidence>
<accession>A0A923J236</accession>
<dbReference type="InterPro" id="IPR004014">
    <property type="entry name" value="ATPase_P-typ_cation-transptr_N"/>
</dbReference>
<dbReference type="SFLD" id="SFLDG00002">
    <property type="entry name" value="C1.7:_P-type_atpase_like"/>
    <property type="match status" value="1"/>
</dbReference>
<dbReference type="FunFam" id="3.40.50.1000:FF:000028">
    <property type="entry name" value="Calcium-transporting P-type ATPase, putative"/>
    <property type="match status" value="1"/>
</dbReference>
<dbReference type="FunFam" id="2.70.150.10:FF:000016">
    <property type="entry name" value="Calcium-transporting P-type ATPase putative"/>
    <property type="match status" value="1"/>
</dbReference>
<keyword evidence="15 17" id="KW-0472">Membrane</keyword>
<comment type="catalytic activity">
    <reaction evidence="16">
        <text>Ca(2+)(in) + ATP + H2O = Ca(2+)(out) + ADP + phosphate + H(+)</text>
        <dbReference type="Rhea" id="RHEA:18105"/>
        <dbReference type="ChEBI" id="CHEBI:15377"/>
        <dbReference type="ChEBI" id="CHEBI:15378"/>
        <dbReference type="ChEBI" id="CHEBI:29108"/>
        <dbReference type="ChEBI" id="CHEBI:30616"/>
        <dbReference type="ChEBI" id="CHEBI:43474"/>
        <dbReference type="ChEBI" id="CHEBI:456216"/>
        <dbReference type="EC" id="7.2.2.10"/>
    </reaction>
</comment>
<reference evidence="19 20" key="1">
    <citation type="submission" date="2020-04" db="EMBL/GenBank/DDBJ databases">
        <title>Genomic insights into acetone-butanol-ethanol (ABE) fermentation by sequencing solventogenic clostridia strains.</title>
        <authorList>
            <person name="Brown S."/>
        </authorList>
    </citation>
    <scope>NUCLEOTIDE SEQUENCE [LARGE SCALE GENOMIC DNA]</scope>
    <source>
        <strain evidence="19 20">DJ011</strain>
    </source>
</reference>
<evidence type="ECO:0000256" key="14">
    <source>
        <dbReference type="ARBA" id="ARBA00023065"/>
    </source>
</evidence>
<keyword evidence="11" id="KW-0067">ATP-binding</keyword>
<evidence type="ECO:0000256" key="16">
    <source>
        <dbReference type="ARBA" id="ARBA00048694"/>
    </source>
</evidence>
<feature type="transmembrane region" description="Helical" evidence="17">
    <location>
        <begin position="79"/>
        <end position="95"/>
    </location>
</feature>
<keyword evidence="10" id="KW-0547">Nucleotide-binding</keyword>
<evidence type="ECO:0000256" key="17">
    <source>
        <dbReference type="SAM" id="Phobius"/>
    </source>
</evidence>
<evidence type="ECO:0000256" key="2">
    <source>
        <dbReference type="ARBA" id="ARBA00005675"/>
    </source>
</evidence>
<dbReference type="Proteomes" id="UP000563151">
    <property type="component" value="Unassembled WGS sequence"/>
</dbReference>
<evidence type="ECO:0000256" key="5">
    <source>
        <dbReference type="ARBA" id="ARBA00022475"/>
    </source>
</evidence>
<dbReference type="PROSITE" id="PS00154">
    <property type="entry name" value="ATPASE_E1_E2"/>
    <property type="match status" value="1"/>
</dbReference>
<feature type="transmembrane region" description="Helical" evidence="17">
    <location>
        <begin position="244"/>
        <end position="262"/>
    </location>
</feature>
<feature type="transmembrane region" description="Helical" evidence="17">
    <location>
        <begin position="55"/>
        <end position="73"/>
    </location>
</feature>
<dbReference type="Gene3D" id="1.20.1110.10">
    <property type="entry name" value="Calcium-transporting ATPase, transmembrane domain"/>
    <property type="match status" value="1"/>
</dbReference>
<dbReference type="SMART" id="SM00831">
    <property type="entry name" value="Cation_ATPase_N"/>
    <property type="match status" value="1"/>
</dbReference>
<organism evidence="19 20">
    <name type="scientific">Clostridium tetanomorphum</name>
    <dbReference type="NCBI Taxonomy" id="1553"/>
    <lineage>
        <taxon>Bacteria</taxon>
        <taxon>Bacillati</taxon>
        <taxon>Bacillota</taxon>
        <taxon>Clostridia</taxon>
        <taxon>Eubacteriales</taxon>
        <taxon>Clostridiaceae</taxon>
        <taxon>Clostridium</taxon>
    </lineage>
</organism>
<keyword evidence="8 17" id="KW-0812">Transmembrane</keyword>
<evidence type="ECO:0000313" key="20">
    <source>
        <dbReference type="Proteomes" id="UP000563151"/>
    </source>
</evidence>
<evidence type="ECO:0000256" key="15">
    <source>
        <dbReference type="ARBA" id="ARBA00023136"/>
    </source>
</evidence>
<dbReference type="InterPro" id="IPR023214">
    <property type="entry name" value="HAD_sf"/>
</dbReference>
<dbReference type="SFLD" id="SFLDF00027">
    <property type="entry name" value="p-type_atpase"/>
    <property type="match status" value="1"/>
</dbReference>
<feature type="transmembrane region" description="Helical" evidence="17">
    <location>
        <begin position="274"/>
        <end position="295"/>
    </location>
</feature>
<feature type="transmembrane region" description="Helical" evidence="17">
    <location>
        <begin position="861"/>
        <end position="882"/>
    </location>
</feature>
<evidence type="ECO:0000259" key="18">
    <source>
        <dbReference type="SMART" id="SM00831"/>
    </source>
</evidence>
<dbReference type="SUPFAM" id="SSF81660">
    <property type="entry name" value="Metal cation-transporting ATPase, ATP-binding domain N"/>
    <property type="match status" value="1"/>
</dbReference>
<evidence type="ECO:0000256" key="13">
    <source>
        <dbReference type="ARBA" id="ARBA00022989"/>
    </source>
</evidence>
<dbReference type="SUPFAM" id="SSF81653">
    <property type="entry name" value="Calcium ATPase, transduction domain A"/>
    <property type="match status" value="1"/>
</dbReference>
<dbReference type="InterPro" id="IPR006068">
    <property type="entry name" value="ATPase_P-typ_cation-transptr_C"/>
</dbReference>
<keyword evidence="13 17" id="KW-1133">Transmembrane helix</keyword>
<name>A0A923J236_CLOTT</name>
<dbReference type="FunFam" id="3.40.1110.10:FF:000053">
    <property type="entry name" value="Cation-transporting ATPase, E1-E2 family"/>
    <property type="match status" value="1"/>
</dbReference>
<dbReference type="InterPro" id="IPR023299">
    <property type="entry name" value="ATPase_P-typ_cyto_dom_N"/>
</dbReference>
<dbReference type="GO" id="GO:0005886">
    <property type="term" value="C:plasma membrane"/>
    <property type="evidence" value="ECO:0007669"/>
    <property type="project" value="UniProtKB-SubCell"/>
</dbReference>
<dbReference type="FunFam" id="3.40.50.1000:FF:000001">
    <property type="entry name" value="Phospholipid-transporting ATPase IC"/>
    <property type="match status" value="1"/>
</dbReference>
<dbReference type="InterPro" id="IPR059000">
    <property type="entry name" value="ATPase_P-type_domA"/>
</dbReference>
<dbReference type="AlphaFoldDB" id="A0A923J236"/>
<feature type="transmembrane region" description="Helical" evidence="17">
    <location>
        <begin position="826"/>
        <end position="849"/>
    </location>
</feature>
<protein>
    <recommendedName>
        <fullName evidence="3">P-type Ca(2+) transporter</fullName>
        <ecNumber evidence="3">7.2.2.10</ecNumber>
    </recommendedName>
</protein>
<sequence length="887" mass="97016">MWFDKSKDDIIKEFSTDEVNGLSTEEVAKRKEKYGLNQLTAKEGKSLIRMFFEQLNDVLIYILLGAALISGILGETTDAIIIGFVIILNAVIGVVQESKAEKALEALKKLSTPKAIVKREGELKEIPSEEVVPGDIIILDAGRYVPCDIRLIETANLKVEESALTGESVPVEKDAELILDSSETALGDQRNMAFMSTLTTYGRGIGIATGTGMNTEIGKIAKMLESQQQDLTPLQKKLAELGKTLGFAALGICGVMFLIAIIQKRDMFEMFLTAISLAVAAIPEGLPTIVTIVLAMGVQKMIKENAIVRKLPAVETLGAVNVICSDKTGTLTQNKMTVTKFYADNYLGDISTLNTSNNIHRLLLENLVLCNDATYSEQSKTGDPTEIALLEAGFKYNIIKNDIDEKRLRVNEIPFESDRKLMTTVNKYDDKYYVMTKGATDNLIKLCNRAFINGEIIPITEEIKENIANASVSMSNDALRVLGAAFKIIESQHIEIDSLEKDLVFIGLVGMIDPPREEVKASIEECKKSGIKTIMITGDHKNTAFAIAKELGIAEEESQAIFGAELDKISDEELALKVDNLRVFARVSPEHKVRIVKAFKSKGNIVSMTGDGVNDAPSLKMADIGVAMGITGTDVAKGASDMILTDDNFSTIVSAIKEGRNIFNNIKKSIVFLLSCNIGEIIALFFAILFGWPAPLRPVHLLWVNLVTDSLPALSLGADPGDPEVMKEKPRNTKTSLFAGATGTFLILNGILIGILTLIAFVVGVKVYTGSTTLFPLFPKNIPEGALIHAQTMAFVVLSVSQLVHSLNLRHPSKSIFKVGIFTNKYLIASILFGILLQELVISVSFFRNIFKVFDLLPKDWIFVGILSIVPLLVNEIAKAFIRAREK</sequence>
<comment type="subcellular location">
    <subcellularLocation>
        <location evidence="1">Cell membrane</location>
        <topology evidence="1">Multi-pass membrane protein</topology>
    </subcellularLocation>
</comment>
<gene>
    <name evidence="19" type="ORF">HGG79_09710</name>
</gene>
<keyword evidence="4" id="KW-0813">Transport</keyword>
<dbReference type="Gene3D" id="3.40.1110.10">
    <property type="entry name" value="Calcium-transporting ATPase, cytoplasmic domain N"/>
    <property type="match status" value="1"/>
</dbReference>
<dbReference type="InterPro" id="IPR044492">
    <property type="entry name" value="P_typ_ATPase_HD_dom"/>
</dbReference>
<evidence type="ECO:0000256" key="6">
    <source>
        <dbReference type="ARBA" id="ARBA00022553"/>
    </source>
</evidence>
<keyword evidence="20" id="KW-1185">Reference proteome</keyword>
<dbReference type="SFLD" id="SFLDS00003">
    <property type="entry name" value="Haloacid_Dehalogenase"/>
    <property type="match status" value="1"/>
</dbReference>
<dbReference type="EC" id="7.2.2.10" evidence="3"/>
<keyword evidence="14" id="KW-0406">Ion transport</keyword>
<dbReference type="Pfam" id="PF13246">
    <property type="entry name" value="Cation_ATPase"/>
    <property type="match status" value="1"/>
</dbReference>
<keyword evidence="5" id="KW-1003">Cell membrane</keyword>
<keyword evidence="9" id="KW-0479">Metal-binding</keyword>
<evidence type="ECO:0000256" key="7">
    <source>
        <dbReference type="ARBA" id="ARBA00022568"/>
    </source>
</evidence>
<evidence type="ECO:0000313" key="19">
    <source>
        <dbReference type="EMBL" id="MBC2398048.1"/>
    </source>
</evidence>
<dbReference type="Gene3D" id="3.40.50.1000">
    <property type="entry name" value="HAD superfamily/HAD-like"/>
    <property type="match status" value="1"/>
</dbReference>
<dbReference type="InterPro" id="IPR036412">
    <property type="entry name" value="HAD-like_sf"/>
</dbReference>
<keyword evidence="7" id="KW-0106">Calcium</keyword>
<keyword evidence="6" id="KW-0597">Phosphoprotein</keyword>
<keyword evidence="7" id="KW-0109">Calcium transport</keyword>
<dbReference type="InterPro" id="IPR008250">
    <property type="entry name" value="ATPase_P-typ_transduc_dom_A_sf"/>
</dbReference>
<evidence type="ECO:0000256" key="8">
    <source>
        <dbReference type="ARBA" id="ARBA00022692"/>
    </source>
</evidence>
<evidence type="ECO:0000256" key="11">
    <source>
        <dbReference type="ARBA" id="ARBA00022840"/>
    </source>
</evidence>
<evidence type="ECO:0000256" key="9">
    <source>
        <dbReference type="ARBA" id="ARBA00022723"/>
    </source>
</evidence>
<proteinExistence type="inferred from homology"/>
<evidence type="ECO:0000256" key="10">
    <source>
        <dbReference type="ARBA" id="ARBA00022741"/>
    </source>
</evidence>
<dbReference type="SUPFAM" id="SSF81665">
    <property type="entry name" value="Calcium ATPase, transmembrane domain M"/>
    <property type="match status" value="1"/>
</dbReference>
<dbReference type="RefSeq" id="WP_035149244.1">
    <property type="nucleotide sequence ID" value="NZ_JAAZWO010000009.1"/>
</dbReference>
<dbReference type="NCBIfam" id="TIGR01494">
    <property type="entry name" value="ATPase_P-type"/>
    <property type="match status" value="3"/>
</dbReference>
<dbReference type="CDD" id="cd02089">
    <property type="entry name" value="P-type_ATPase_Ca_prok"/>
    <property type="match status" value="1"/>
</dbReference>
<dbReference type="InterPro" id="IPR023298">
    <property type="entry name" value="ATPase_P-typ_TM_dom_sf"/>
</dbReference>
<evidence type="ECO:0000256" key="1">
    <source>
        <dbReference type="ARBA" id="ARBA00004651"/>
    </source>
</evidence>
<dbReference type="Pfam" id="PF00122">
    <property type="entry name" value="E1-E2_ATPase"/>
    <property type="match status" value="1"/>
</dbReference>
<dbReference type="PRINTS" id="PR00120">
    <property type="entry name" value="HATPASE"/>
</dbReference>
<dbReference type="PANTHER" id="PTHR42861">
    <property type="entry name" value="CALCIUM-TRANSPORTING ATPASE"/>
    <property type="match status" value="1"/>
</dbReference>
<feature type="transmembrane region" description="Helical" evidence="17">
    <location>
        <begin position="737"/>
        <end position="765"/>
    </location>
</feature>
<dbReference type="InterPro" id="IPR001757">
    <property type="entry name" value="P_typ_ATPase"/>
</dbReference>
<dbReference type="EMBL" id="JAAZWO010000009">
    <property type="protein sequence ID" value="MBC2398048.1"/>
    <property type="molecule type" value="Genomic_DNA"/>
</dbReference>